<organism evidence="1 2">
    <name type="scientific">Propioniferax innocua</name>
    <dbReference type="NCBI Taxonomy" id="1753"/>
    <lineage>
        <taxon>Bacteria</taxon>
        <taxon>Bacillati</taxon>
        <taxon>Actinomycetota</taxon>
        <taxon>Actinomycetes</taxon>
        <taxon>Propionibacteriales</taxon>
        <taxon>Propionibacteriaceae</taxon>
        <taxon>Propioniferax</taxon>
    </lineage>
</organism>
<dbReference type="OrthoDB" id="3748241at2"/>
<gene>
    <name evidence="1" type="ORF">FB460_2043</name>
</gene>
<dbReference type="Proteomes" id="UP000316196">
    <property type="component" value="Unassembled WGS sequence"/>
</dbReference>
<accession>A0A542ZD33</accession>
<reference evidence="1 2" key="1">
    <citation type="submission" date="2019-06" db="EMBL/GenBank/DDBJ databases">
        <title>Sequencing the genomes of 1000 actinobacteria strains.</title>
        <authorList>
            <person name="Klenk H.-P."/>
        </authorList>
    </citation>
    <scope>NUCLEOTIDE SEQUENCE [LARGE SCALE GENOMIC DNA]</scope>
    <source>
        <strain evidence="1 2">DSM 8251</strain>
    </source>
</reference>
<dbReference type="EMBL" id="VFOR01000002">
    <property type="protein sequence ID" value="TQL58189.1"/>
    <property type="molecule type" value="Genomic_DNA"/>
</dbReference>
<dbReference type="InterPro" id="IPR025338">
    <property type="entry name" value="DUF4244"/>
</dbReference>
<dbReference type="RefSeq" id="WP_142094005.1">
    <property type="nucleotide sequence ID" value="NZ_BAAAMD010000002.1"/>
</dbReference>
<protein>
    <submittedName>
        <fullName evidence="1">Uncharacterized protein DUF4244</fullName>
    </submittedName>
</protein>
<proteinExistence type="predicted"/>
<sequence>MYLDQTCLNPNPVLDTCDHVGAETETFDQRGMTTAEYAVGTVAAASFGTILIKILTDEQVRQALLQLILRILEMIMTGMPTPF</sequence>
<comment type="caution">
    <text evidence="1">The sequence shown here is derived from an EMBL/GenBank/DDBJ whole genome shotgun (WGS) entry which is preliminary data.</text>
</comment>
<evidence type="ECO:0000313" key="1">
    <source>
        <dbReference type="EMBL" id="TQL58189.1"/>
    </source>
</evidence>
<evidence type="ECO:0000313" key="2">
    <source>
        <dbReference type="Proteomes" id="UP000316196"/>
    </source>
</evidence>
<dbReference type="AlphaFoldDB" id="A0A542ZD33"/>
<dbReference type="Pfam" id="PF14029">
    <property type="entry name" value="DUF4244"/>
    <property type="match status" value="1"/>
</dbReference>
<name>A0A542ZD33_9ACTN</name>
<keyword evidence="2" id="KW-1185">Reference proteome</keyword>